<proteinExistence type="predicted"/>
<evidence type="ECO:0008006" key="3">
    <source>
        <dbReference type="Google" id="ProtNLM"/>
    </source>
</evidence>
<dbReference type="RefSeq" id="WP_229221518.1">
    <property type="nucleotide sequence ID" value="NZ_JAWJAC010000003.1"/>
</dbReference>
<reference evidence="1 2" key="1">
    <citation type="submission" date="2023-10" db="EMBL/GenBank/DDBJ databases">
        <title>Phytobacter spp. The emergence of a new genus of hospital-origin enterobacteria encoding carbapenemases in Argentina.</title>
        <authorList>
            <person name="Vay C."/>
            <person name="Almuzara M."/>
            <person name="Traglia G.M."/>
            <person name="Campos J."/>
        </authorList>
    </citation>
    <scope>NUCLEOTIDE SEQUENCE [LARGE SCALE GENOMIC DNA]</scope>
    <source>
        <strain evidence="1 2">CVMA36</strain>
    </source>
</reference>
<sequence>MGISIGLTNSQIEEAMKAGATRDPAIIAKLTPEQIEYLDAQIKSGAGMAGLILGNITWGDRLDKTVAVDPNDIPKLEGLPIPNEPGGTALVNPVPERDKNDGIYITPEQKQDKDAGILPGAEINTGNWRDNILTSNDVESSWHQGSFDSSRNSLQKHFEKDGKEVGASDAEQYLRKAEGFAKQLRVARKVTIAGATENVTRYYKNGKYIDIASDNRIISFGKQ</sequence>
<evidence type="ECO:0000313" key="1">
    <source>
        <dbReference type="EMBL" id="MDV2861886.1"/>
    </source>
</evidence>
<accession>A0AB35RIM4</accession>
<dbReference type="EMBL" id="JAWJAC010000003">
    <property type="protein sequence ID" value="MDV2861886.1"/>
    <property type="molecule type" value="Genomic_DNA"/>
</dbReference>
<name>A0AB35RIM4_9ENTR</name>
<keyword evidence="2" id="KW-1185">Reference proteome</keyword>
<gene>
    <name evidence="1" type="ORF">R0H02_05335</name>
</gene>
<dbReference type="Proteomes" id="UP001286589">
    <property type="component" value="Unassembled WGS sequence"/>
</dbReference>
<evidence type="ECO:0000313" key="2">
    <source>
        <dbReference type="Proteomes" id="UP001286589"/>
    </source>
</evidence>
<protein>
    <recommendedName>
        <fullName evidence="3">Filamentous hemagglutinin</fullName>
    </recommendedName>
</protein>
<organism evidence="1 2">
    <name type="scientific">Phytobacter ursingii</name>
    <dbReference type="NCBI Taxonomy" id="1972431"/>
    <lineage>
        <taxon>Bacteria</taxon>
        <taxon>Pseudomonadati</taxon>
        <taxon>Pseudomonadota</taxon>
        <taxon>Gammaproteobacteria</taxon>
        <taxon>Enterobacterales</taxon>
        <taxon>Enterobacteriaceae</taxon>
        <taxon>Phytobacter</taxon>
    </lineage>
</organism>
<dbReference type="AlphaFoldDB" id="A0AB35RIM4"/>
<comment type="caution">
    <text evidence="1">The sequence shown here is derived from an EMBL/GenBank/DDBJ whole genome shotgun (WGS) entry which is preliminary data.</text>
</comment>